<evidence type="ECO:0000256" key="2">
    <source>
        <dbReference type="ARBA" id="ARBA00007118"/>
    </source>
</evidence>
<evidence type="ECO:0000256" key="3">
    <source>
        <dbReference type="ARBA" id="ARBA00022630"/>
    </source>
</evidence>
<protein>
    <submittedName>
        <fullName evidence="7">Nitroreductase</fullName>
    </submittedName>
</protein>
<accession>A0A1T5H3R9</accession>
<dbReference type="GO" id="GO:0016491">
    <property type="term" value="F:oxidoreductase activity"/>
    <property type="evidence" value="ECO:0007669"/>
    <property type="project" value="UniProtKB-KW"/>
</dbReference>
<evidence type="ECO:0000256" key="1">
    <source>
        <dbReference type="ARBA" id="ARBA00001917"/>
    </source>
</evidence>
<comment type="cofactor">
    <cofactor evidence="1">
        <name>FMN</name>
        <dbReference type="ChEBI" id="CHEBI:58210"/>
    </cofactor>
</comment>
<name>A0A1T5H3R9_9BACT</name>
<sequence>MRKSMLEQIQNRRSCRKFTSQPVGDDIKEQFIKAILWSPTSKNNRPWEFVFIENKQTLEQLSKCKPHGAAFLSGAPLAIVILGDPTKSDVWIEDCSIAAILVQMVAEDLGLGSTWIQIRRREHDENLSAGDYVKDIIKAPECLEVASIIAIGYKEREREPYADNALLHNRIHFEEFKK</sequence>
<evidence type="ECO:0000259" key="6">
    <source>
        <dbReference type="Pfam" id="PF00881"/>
    </source>
</evidence>
<dbReference type="Proteomes" id="UP000191055">
    <property type="component" value="Unassembled WGS sequence"/>
</dbReference>
<dbReference type="AlphaFoldDB" id="A0A1T5H3R9"/>
<dbReference type="CDD" id="cd02151">
    <property type="entry name" value="nitroreductase"/>
    <property type="match status" value="1"/>
</dbReference>
<feature type="domain" description="Nitroreductase" evidence="6">
    <location>
        <begin position="68"/>
        <end position="153"/>
    </location>
</feature>
<evidence type="ECO:0000256" key="4">
    <source>
        <dbReference type="ARBA" id="ARBA00022643"/>
    </source>
</evidence>
<gene>
    <name evidence="7" type="ORF">SAMN03080601_02070</name>
</gene>
<evidence type="ECO:0000313" key="7">
    <source>
        <dbReference type="EMBL" id="SKC15251.1"/>
    </source>
</evidence>
<keyword evidence="5" id="KW-0560">Oxidoreductase</keyword>
<dbReference type="InterPro" id="IPR029479">
    <property type="entry name" value="Nitroreductase"/>
</dbReference>
<dbReference type="InterPro" id="IPR000415">
    <property type="entry name" value="Nitroreductase-like"/>
</dbReference>
<proteinExistence type="inferred from homology"/>
<dbReference type="PANTHER" id="PTHR43673">
    <property type="entry name" value="NAD(P)H NITROREDUCTASE YDGI-RELATED"/>
    <property type="match status" value="1"/>
</dbReference>
<organism evidence="7 8">
    <name type="scientific">Alkalitalea saponilacus</name>
    <dbReference type="NCBI Taxonomy" id="889453"/>
    <lineage>
        <taxon>Bacteria</taxon>
        <taxon>Pseudomonadati</taxon>
        <taxon>Bacteroidota</taxon>
        <taxon>Bacteroidia</taxon>
        <taxon>Marinilabiliales</taxon>
        <taxon>Marinilabiliaceae</taxon>
        <taxon>Alkalitalea</taxon>
    </lineage>
</organism>
<feature type="domain" description="Nitroreductase" evidence="6">
    <location>
        <begin position="9"/>
        <end position="63"/>
    </location>
</feature>
<dbReference type="EMBL" id="FUYV01000011">
    <property type="protein sequence ID" value="SKC15251.1"/>
    <property type="molecule type" value="Genomic_DNA"/>
</dbReference>
<dbReference type="Gene3D" id="3.40.109.10">
    <property type="entry name" value="NADH Oxidase"/>
    <property type="match status" value="1"/>
</dbReference>
<keyword evidence="3" id="KW-0285">Flavoprotein</keyword>
<evidence type="ECO:0000256" key="5">
    <source>
        <dbReference type="ARBA" id="ARBA00023002"/>
    </source>
</evidence>
<dbReference type="PANTHER" id="PTHR43673:SF2">
    <property type="entry name" value="NITROREDUCTASE"/>
    <property type="match status" value="1"/>
</dbReference>
<evidence type="ECO:0000313" key="8">
    <source>
        <dbReference type="Proteomes" id="UP000191055"/>
    </source>
</evidence>
<dbReference type="RefSeq" id="WP_232468347.1">
    <property type="nucleotide sequence ID" value="NZ_CP021904.1"/>
</dbReference>
<keyword evidence="8" id="KW-1185">Reference proteome</keyword>
<reference evidence="7 8" key="1">
    <citation type="submission" date="2017-02" db="EMBL/GenBank/DDBJ databases">
        <authorList>
            <person name="Peterson S.W."/>
        </authorList>
    </citation>
    <scope>NUCLEOTIDE SEQUENCE [LARGE SCALE GENOMIC DNA]</scope>
    <source>
        <strain evidence="7 8">DSM 24412</strain>
    </source>
</reference>
<comment type="similarity">
    <text evidence="2">Belongs to the nitroreductase family.</text>
</comment>
<dbReference type="STRING" id="889453.SAMN03080601_02070"/>
<dbReference type="SUPFAM" id="SSF55469">
    <property type="entry name" value="FMN-dependent nitroreductase-like"/>
    <property type="match status" value="1"/>
</dbReference>
<keyword evidence="4" id="KW-0288">FMN</keyword>
<dbReference type="Pfam" id="PF00881">
    <property type="entry name" value="Nitroreductase"/>
    <property type="match status" value="2"/>
</dbReference>